<reference evidence="1" key="1">
    <citation type="journal article" date="2014" name="Front. Microbiol.">
        <title>High frequency of phylogenetically diverse reductive dehalogenase-homologous genes in deep subseafloor sedimentary metagenomes.</title>
        <authorList>
            <person name="Kawai M."/>
            <person name="Futagami T."/>
            <person name="Toyoda A."/>
            <person name="Takaki Y."/>
            <person name="Nishi S."/>
            <person name="Hori S."/>
            <person name="Arai W."/>
            <person name="Tsubouchi T."/>
            <person name="Morono Y."/>
            <person name="Uchiyama I."/>
            <person name="Ito T."/>
            <person name="Fujiyama A."/>
            <person name="Inagaki F."/>
            <person name="Takami H."/>
        </authorList>
    </citation>
    <scope>NUCLEOTIDE SEQUENCE</scope>
    <source>
        <strain evidence="1">Expedition CK06-06</strain>
    </source>
</reference>
<gene>
    <name evidence="1" type="ORF">S12H4_18675</name>
</gene>
<protein>
    <submittedName>
        <fullName evidence="1">Uncharacterized protein</fullName>
    </submittedName>
</protein>
<comment type="caution">
    <text evidence="1">The sequence shown here is derived from an EMBL/GenBank/DDBJ whole genome shotgun (WGS) entry which is preliminary data.</text>
</comment>
<organism evidence="1">
    <name type="scientific">marine sediment metagenome</name>
    <dbReference type="NCBI Taxonomy" id="412755"/>
    <lineage>
        <taxon>unclassified sequences</taxon>
        <taxon>metagenomes</taxon>
        <taxon>ecological metagenomes</taxon>
    </lineage>
</organism>
<accession>X1RC35</accession>
<dbReference type="EMBL" id="BARW01009251">
    <property type="protein sequence ID" value="GAI78123.1"/>
    <property type="molecule type" value="Genomic_DNA"/>
</dbReference>
<sequence length="96" mass="10350">MAEIIARFADGCLLVQEEKAIESHYASGGIPFRIGLVKTVVKVLSIDAHLSGYPEFRFAAPLKEVLVSGDTIIPILRRADFLGFVSGEIPASGYLS</sequence>
<feature type="non-terminal residue" evidence="1">
    <location>
        <position position="96"/>
    </location>
</feature>
<evidence type="ECO:0000313" key="1">
    <source>
        <dbReference type="EMBL" id="GAI78123.1"/>
    </source>
</evidence>
<name>X1RC35_9ZZZZ</name>
<proteinExistence type="predicted"/>
<dbReference type="AlphaFoldDB" id="X1RC35"/>